<protein>
    <recommendedName>
        <fullName evidence="9">Dof zinc finger protein</fullName>
    </recommendedName>
</protein>
<keyword evidence="12" id="KW-1185">Reference proteome</keyword>
<dbReference type="PANTHER" id="PTHR31992">
    <property type="entry name" value="DOF ZINC FINGER PROTEIN DOF1.4-RELATED"/>
    <property type="match status" value="1"/>
</dbReference>
<evidence type="ECO:0000256" key="7">
    <source>
        <dbReference type="ARBA" id="ARBA00023242"/>
    </source>
</evidence>
<keyword evidence="4 9" id="KW-0805">Transcription regulation</keyword>
<dbReference type="AlphaFoldDB" id="A0ABC8RA99"/>
<keyword evidence="2 8" id="KW-0863">Zinc-finger</keyword>
<dbReference type="PROSITE" id="PS50884">
    <property type="entry name" value="ZF_DOF_2"/>
    <property type="match status" value="1"/>
</dbReference>
<dbReference type="InterPro" id="IPR003851">
    <property type="entry name" value="Znf_Dof"/>
</dbReference>
<accession>A0ABC8RA99</accession>
<comment type="function">
    <text evidence="9">Transcription factor that binds specifically to a 5'-AA[AG]G-3' consensus core sequence.</text>
</comment>
<feature type="domain" description="Dof-type" evidence="10">
    <location>
        <begin position="13"/>
        <end position="67"/>
    </location>
</feature>
<dbReference type="InterPro" id="IPR045174">
    <property type="entry name" value="Dof"/>
</dbReference>
<dbReference type="PROSITE" id="PS01361">
    <property type="entry name" value="ZF_DOF_1"/>
    <property type="match status" value="1"/>
</dbReference>
<evidence type="ECO:0000313" key="11">
    <source>
        <dbReference type="EMBL" id="CAK9141122.1"/>
    </source>
</evidence>
<dbReference type="GO" id="GO:0008270">
    <property type="term" value="F:zinc ion binding"/>
    <property type="evidence" value="ECO:0007669"/>
    <property type="project" value="UniProtKB-KW"/>
</dbReference>
<evidence type="ECO:0000256" key="2">
    <source>
        <dbReference type="ARBA" id="ARBA00022771"/>
    </source>
</evidence>
<comment type="caution">
    <text evidence="11">The sequence shown here is derived from an EMBL/GenBank/DDBJ whole genome shotgun (WGS) entry which is preliminary data.</text>
</comment>
<reference evidence="11 12" key="1">
    <citation type="submission" date="2024-02" db="EMBL/GenBank/DDBJ databases">
        <authorList>
            <person name="Vignale AGUSTIN F."/>
            <person name="Sosa J E."/>
            <person name="Modenutti C."/>
        </authorList>
    </citation>
    <scope>NUCLEOTIDE SEQUENCE [LARGE SCALE GENOMIC DNA]</scope>
</reference>
<evidence type="ECO:0000256" key="1">
    <source>
        <dbReference type="ARBA" id="ARBA00022723"/>
    </source>
</evidence>
<dbReference type="Pfam" id="PF02701">
    <property type="entry name" value="Zn_ribbon_Dof"/>
    <property type="match status" value="1"/>
</dbReference>
<evidence type="ECO:0000256" key="6">
    <source>
        <dbReference type="ARBA" id="ARBA00023163"/>
    </source>
</evidence>
<evidence type="ECO:0000256" key="5">
    <source>
        <dbReference type="ARBA" id="ARBA00023125"/>
    </source>
</evidence>
<name>A0ABC8RA99_9AQUA</name>
<keyword evidence="6 9" id="KW-0804">Transcription</keyword>
<proteinExistence type="predicted"/>
<comment type="subcellular location">
    <subcellularLocation>
        <location evidence="8 9">Nucleus</location>
    </subcellularLocation>
</comment>
<keyword evidence="1 9" id="KW-0479">Metal-binding</keyword>
<evidence type="ECO:0000259" key="10">
    <source>
        <dbReference type="PROSITE" id="PS50884"/>
    </source>
</evidence>
<sequence>MEKAWRPNVEISPPCPRCGSSNTKFCYYNNYSLTQPRYFCKSCRRYWTKGGSLRNVPVGVVPGGESRRGKSIRLSTDGVSSRSLAYRSTPCPNGTSLDDFTNSSMGPDGPNIDLAMVYANFLNQPPEPDTQVLDRMLELPRDINPSFELASASSNIQKEFSTHLPQENGIVEHVTLPERSSEIQLSDSDSIYLFGLRSIQNEQETIQQFLSTNQMNYSGFPSLPGEEIASEEIMWSNSHIMVQNHMFHATQPPGNEPE</sequence>
<evidence type="ECO:0000256" key="9">
    <source>
        <dbReference type="RuleBase" id="RU369094"/>
    </source>
</evidence>
<organism evidence="11 12">
    <name type="scientific">Ilex paraguariensis</name>
    <name type="common">yerba mate</name>
    <dbReference type="NCBI Taxonomy" id="185542"/>
    <lineage>
        <taxon>Eukaryota</taxon>
        <taxon>Viridiplantae</taxon>
        <taxon>Streptophyta</taxon>
        <taxon>Embryophyta</taxon>
        <taxon>Tracheophyta</taxon>
        <taxon>Spermatophyta</taxon>
        <taxon>Magnoliopsida</taxon>
        <taxon>eudicotyledons</taxon>
        <taxon>Gunneridae</taxon>
        <taxon>Pentapetalae</taxon>
        <taxon>asterids</taxon>
        <taxon>campanulids</taxon>
        <taxon>Aquifoliales</taxon>
        <taxon>Aquifoliaceae</taxon>
        <taxon>Ilex</taxon>
    </lineage>
</organism>
<dbReference type="GO" id="GO:0003700">
    <property type="term" value="F:DNA-binding transcription factor activity"/>
    <property type="evidence" value="ECO:0007669"/>
    <property type="project" value="UniProtKB-UniRule"/>
</dbReference>
<evidence type="ECO:0000256" key="4">
    <source>
        <dbReference type="ARBA" id="ARBA00023015"/>
    </source>
</evidence>
<dbReference type="GO" id="GO:0003677">
    <property type="term" value="F:DNA binding"/>
    <property type="evidence" value="ECO:0007669"/>
    <property type="project" value="UniProtKB-UniRule"/>
</dbReference>
<keyword evidence="5 8" id="KW-0238">DNA-binding</keyword>
<dbReference type="EMBL" id="CAUOFW020001101">
    <property type="protein sequence ID" value="CAK9141122.1"/>
    <property type="molecule type" value="Genomic_DNA"/>
</dbReference>
<dbReference type="PANTHER" id="PTHR31992:SF111">
    <property type="entry name" value="DOF ZINC FINGER PROTEIN DOF3.5"/>
    <property type="match status" value="1"/>
</dbReference>
<evidence type="ECO:0000256" key="3">
    <source>
        <dbReference type="ARBA" id="ARBA00022833"/>
    </source>
</evidence>
<keyword evidence="3 9" id="KW-0862">Zinc</keyword>
<keyword evidence="7 8" id="KW-0539">Nucleus</keyword>
<gene>
    <name evidence="11" type="ORF">ILEXP_LOCUS8645</name>
</gene>
<dbReference type="GO" id="GO:0005634">
    <property type="term" value="C:nucleus"/>
    <property type="evidence" value="ECO:0007669"/>
    <property type="project" value="UniProtKB-SubCell"/>
</dbReference>
<evidence type="ECO:0000256" key="8">
    <source>
        <dbReference type="PROSITE-ProRule" id="PRU00071"/>
    </source>
</evidence>
<evidence type="ECO:0000313" key="12">
    <source>
        <dbReference type="Proteomes" id="UP001642360"/>
    </source>
</evidence>
<dbReference type="Proteomes" id="UP001642360">
    <property type="component" value="Unassembled WGS sequence"/>
</dbReference>
<feature type="non-terminal residue" evidence="11">
    <location>
        <position position="258"/>
    </location>
</feature>